<dbReference type="GO" id="GO:0046872">
    <property type="term" value="F:metal ion binding"/>
    <property type="evidence" value="ECO:0007669"/>
    <property type="project" value="UniProtKB-KW"/>
</dbReference>
<dbReference type="InterPro" id="IPR023635">
    <property type="entry name" value="Peptide_deformylase"/>
</dbReference>
<keyword evidence="4" id="KW-1133">Transmembrane helix</keyword>
<evidence type="ECO:0000256" key="1">
    <source>
        <dbReference type="ARBA" id="ARBA00010759"/>
    </source>
</evidence>
<keyword evidence="2" id="KW-0408">Iron</keyword>
<comment type="function">
    <text evidence="2">Removes the formyl group from the N-terminal Met of newly synthesized proteins. Requires at least a dipeptide for an efficient rate of reaction. N-terminal L-methionine is a prerequisite for activity but the enzyme has broad specificity at other positions.</text>
</comment>
<proteinExistence type="inferred from homology"/>
<dbReference type="Proteomes" id="UP001146067">
    <property type="component" value="Unassembled WGS sequence"/>
</dbReference>
<comment type="catalytic activity">
    <reaction evidence="2">
        <text>N-terminal N-formyl-L-methionyl-[peptide] + H2O = N-terminal L-methionyl-[peptide] + formate</text>
        <dbReference type="Rhea" id="RHEA:24420"/>
        <dbReference type="Rhea" id="RHEA-COMP:10639"/>
        <dbReference type="Rhea" id="RHEA-COMP:10640"/>
        <dbReference type="ChEBI" id="CHEBI:15377"/>
        <dbReference type="ChEBI" id="CHEBI:15740"/>
        <dbReference type="ChEBI" id="CHEBI:49298"/>
        <dbReference type="ChEBI" id="CHEBI:64731"/>
        <dbReference type="EC" id="3.5.1.88"/>
    </reaction>
</comment>
<feature type="binding site" evidence="2">
    <location>
        <position position="170"/>
    </location>
    <ligand>
        <name>Fe cation</name>
        <dbReference type="ChEBI" id="CHEBI:24875"/>
    </ligand>
</feature>
<keyword evidence="6" id="KW-1185">Reference proteome</keyword>
<dbReference type="PANTHER" id="PTHR10458">
    <property type="entry name" value="PEPTIDE DEFORMYLASE"/>
    <property type="match status" value="1"/>
</dbReference>
<sequence>MGLLSVEVPFPLVVLLLCITACLVAALMLTTERAVATRPAAGRLRERRPRPAPHPPPTPHGMRPAGGTLVDGQYTHRKVSTLSIQPIRIFGDPVLRTAAEEVDTYDKELRGLVKDLLDTMRDEGGAGLAAPQLGVSKRVFSFDVDDVIGHIVNPVLEFPDEEEQDGPEGCLSLPGLYFDTVRRQNVVAKGFNEYGDPLQIVGTGLMARCLQHETDHLDGIIFIDRLDSDRRKAAMAEIQSQDWYNEDVKVKVTPHDSKGVFFKR</sequence>
<dbReference type="NCBIfam" id="NF001159">
    <property type="entry name" value="PRK00150.1-3"/>
    <property type="match status" value="1"/>
</dbReference>
<feature type="transmembrane region" description="Helical" evidence="4">
    <location>
        <begin position="12"/>
        <end position="29"/>
    </location>
</feature>
<dbReference type="PANTHER" id="PTHR10458:SF22">
    <property type="entry name" value="PEPTIDE DEFORMYLASE"/>
    <property type="match status" value="1"/>
</dbReference>
<protein>
    <recommendedName>
        <fullName evidence="2">Peptide deformylase</fullName>
        <shortName evidence="2">PDF</shortName>
        <ecNumber evidence="2">3.5.1.88</ecNumber>
    </recommendedName>
    <alternativeName>
        <fullName evidence="2">Polypeptide deformylase</fullName>
    </alternativeName>
</protein>
<dbReference type="GO" id="GO:0006412">
    <property type="term" value="P:translation"/>
    <property type="evidence" value="ECO:0007669"/>
    <property type="project" value="UniProtKB-UniRule"/>
</dbReference>
<comment type="cofactor">
    <cofactor evidence="2">
        <name>Fe(2+)</name>
        <dbReference type="ChEBI" id="CHEBI:29033"/>
    </cofactor>
    <text evidence="2">Binds 1 Fe(2+) ion.</text>
</comment>
<dbReference type="HAMAP" id="MF_00163">
    <property type="entry name" value="Pep_deformylase"/>
    <property type="match status" value="1"/>
</dbReference>
<gene>
    <name evidence="2 5" type="primary">def</name>
    <name evidence="5" type="ORF">O1R50_09460</name>
</gene>
<feature type="binding site" evidence="2">
    <location>
        <position position="216"/>
    </location>
    <ligand>
        <name>Fe cation</name>
        <dbReference type="ChEBI" id="CHEBI:24875"/>
    </ligand>
</feature>
<comment type="similarity">
    <text evidence="1 2">Belongs to the polypeptide deformylase family.</text>
</comment>
<accession>A0A9X3SRD4</accession>
<dbReference type="InterPro" id="IPR036821">
    <property type="entry name" value="Peptide_deformylase_sf"/>
</dbReference>
<keyword evidence="2" id="KW-0479">Metal-binding</keyword>
<feature type="active site" evidence="2">
    <location>
        <position position="213"/>
    </location>
</feature>
<reference evidence="5" key="1">
    <citation type="submission" date="2022-12" db="EMBL/GenBank/DDBJ databases">
        <title>Gycomyces niveus sp.nov.,a novel actinomycete isolated from soil in Shouguan.</title>
        <authorList>
            <person name="Yang X."/>
        </authorList>
    </citation>
    <scope>NUCLEOTIDE SEQUENCE</scope>
    <source>
        <strain evidence="5">NEAU-A15</strain>
    </source>
</reference>
<comment type="caution">
    <text evidence="5">The sequence shown here is derived from an EMBL/GenBank/DDBJ whole genome shotgun (WGS) entry which is preliminary data.</text>
</comment>
<dbReference type="Gene3D" id="3.90.45.10">
    <property type="entry name" value="Peptide deformylase"/>
    <property type="match status" value="1"/>
</dbReference>
<dbReference type="PRINTS" id="PR01576">
    <property type="entry name" value="PDEFORMYLASE"/>
</dbReference>
<evidence type="ECO:0000313" key="6">
    <source>
        <dbReference type="Proteomes" id="UP001146067"/>
    </source>
</evidence>
<keyword evidence="4" id="KW-0812">Transmembrane</keyword>
<dbReference type="Pfam" id="PF01327">
    <property type="entry name" value="Pep_deformylase"/>
    <property type="match status" value="1"/>
</dbReference>
<evidence type="ECO:0000256" key="4">
    <source>
        <dbReference type="SAM" id="Phobius"/>
    </source>
</evidence>
<feature type="region of interest" description="Disordered" evidence="3">
    <location>
        <begin position="38"/>
        <end position="67"/>
    </location>
</feature>
<feature type="binding site" evidence="2">
    <location>
        <position position="212"/>
    </location>
    <ligand>
        <name>Fe cation</name>
        <dbReference type="ChEBI" id="CHEBI:24875"/>
    </ligand>
</feature>
<dbReference type="CDD" id="cd00487">
    <property type="entry name" value="Pep_deformylase"/>
    <property type="match status" value="1"/>
</dbReference>
<keyword evidence="2" id="KW-0648">Protein biosynthesis</keyword>
<dbReference type="EMBL" id="JAPZVP010000006">
    <property type="protein sequence ID" value="MDA1359849.1"/>
    <property type="molecule type" value="Genomic_DNA"/>
</dbReference>
<organism evidence="5 6">
    <name type="scientific">Glycomyces luteolus</name>
    <dbReference type="NCBI Taxonomy" id="2670330"/>
    <lineage>
        <taxon>Bacteria</taxon>
        <taxon>Bacillati</taxon>
        <taxon>Actinomycetota</taxon>
        <taxon>Actinomycetes</taxon>
        <taxon>Glycomycetales</taxon>
        <taxon>Glycomycetaceae</taxon>
        <taxon>Glycomyces</taxon>
    </lineage>
</organism>
<evidence type="ECO:0000256" key="2">
    <source>
        <dbReference type="HAMAP-Rule" id="MF_00163"/>
    </source>
</evidence>
<evidence type="ECO:0000256" key="3">
    <source>
        <dbReference type="SAM" id="MobiDB-lite"/>
    </source>
</evidence>
<keyword evidence="2 5" id="KW-0378">Hydrolase</keyword>
<name>A0A9X3SRD4_9ACTN</name>
<dbReference type="NCBIfam" id="TIGR00079">
    <property type="entry name" value="pept_deformyl"/>
    <property type="match status" value="1"/>
</dbReference>
<keyword evidence="4" id="KW-0472">Membrane</keyword>
<dbReference type="EC" id="3.5.1.88" evidence="2"/>
<dbReference type="GO" id="GO:0042586">
    <property type="term" value="F:peptide deformylase activity"/>
    <property type="evidence" value="ECO:0007669"/>
    <property type="project" value="UniProtKB-UniRule"/>
</dbReference>
<evidence type="ECO:0000313" key="5">
    <source>
        <dbReference type="EMBL" id="MDA1359849.1"/>
    </source>
</evidence>
<dbReference type="AlphaFoldDB" id="A0A9X3SRD4"/>
<dbReference type="SUPFAM" id="SSF56420">
    <property type="entry name" value="Peptide deformylase"/>
    <property type="match status" value="1"/>
</dbReference>